<dbReference type="InterPro" id="IPR037171">
    <property type="entry name" value="NagB/RpiA_transferase-like"/>
</dbReference>
<dbReference type="Pfam" id="PF08220">
    <property type="entry name" value="HTH_DeoR"/>
    <property type="match status" value="1"/>
</dbReference>
<comment type="caution">
    <text evidence="4">The sequence shown here is derived from an EMBL/GenBank/DDBJ whole genome shotgun (WGS) entry which is preliminary data.</text>
</comment>
<evidence type="ECO:0000256" key="2">
    <source>
        <dbReference type="ARBA" id="ARBA00023163"/>
    </source>
</evidence>
<sequence>MIPYERRQRILQKLENRDVVTIEELIGSIEDVSESTIRRDLKLLAEEGHINLMRGGVSIVKEGSLDTQVDSRLLLNTDAKESIARCAAELVFDGEVIYIDAGSTPLKMIKYLRDKDITIVTTNVLIFQELAGAKAECIVVGGEVDVSTGSVVGALTVSTLEDMFFDRSFIGATGFSKKSGVSTPDLKEAQKKKVVKRNSKHTYVLADSSKAGKMTMCKVFELAEVTVICEKDIDLLHDCGNYYIAE</sequence>
<dbReference type="InterPro" id="IPR036388">
    <property type="entry name" value="WH-like_DNA-bd_sf"/>
</dbReference>
<dbReference type="PANTHER" id="PTHR30363:SF44">
    <property type="entry name" value="AGA OPERON TRANSCRIPTIONAL REPRESSOR-RELATED"/>
    <property type="match status" value="1"/>
</dbReference>
<feature type="domain" description="HTH deoR-type" evidence="3">
    <location>
        <begin position="3"/>
        <end position="59"/>
    </location>
</feature>
<dbReference type="Proteomes" id="UP000657421">
    <property type="component" value="Unassembled WGS sequence"/>
</dbReference>
<dbReference type="InterPro" id="IPR050313">
    <property type="entry name" value="Carb_Metab_HTH_regulators"/>
</dbReference>
<dbReference type="InterPro" id="IPR036390">
    <property type="entry name" value="WH_DNA-bd_sf"/>
</dbReference>
<accession>A0ABR7NDH2</accession>
<proteinExistence type="predicted"/>
<dbReference type="Gene3D" id="3.40.50.1360">
    <property type="match status" value="1"/>
</dbReference>
<dbReference type="SMART" id="SM01134">
    <property type="entry name" value="DeoRC"/>
    <property type="match status" value="1"/>
</dbReference>
<organism evidence="4 5">
    <name type="scientific">Jingyaoa shaoxingensis</name>
    <dbReference type="NCBI Taxonomy" id="2763671"/>
    <lineage>
        <taxon>Bacteria</taxon>
        <taxon>Bacillati</taxon>
        <taxon>Bacillota</taxon>
        <taxon>Clostridia</taxon>
        <taxon>Lachnospirales</taxon>
        <taxon>Lachnospiraceae</taxon>
        <taxon>Jingyaoa</taxon>
    </lineage>
</organism>
<dbReference type="PROSITE" id="PS51000">
    <property type="entry name" value="HTH_DEOR_2"/>
    <property type="match status" value="1"/>
</dbReference>
<name>A0ABR7NDH2_9FIRM</name>
<dbReference type="Gene3D" id="1.10.10.10">
    <property type="entry name" value="Winged helix-like DNA-binding domain superfamily/Winged helix DNA-binding domain"/>
    <property type="match status" value="1"/>
</dbReference>
<evidence type="ECO:0000259" key="3">
    <source>
        <dbReference type="PROSITE" id="PS51000"/>
    </source>
</evidence>
<dbReference type="SUPFAM" id="SSF100950">
    <property type="entry name" value="NagB/RpiA/CoA transferase-like"/>
    <property type="match status" value="1"/>
</dbReference>
<reference evidence="4 5" key="1">
    <citation type="submission" date="2020-08" db="EMBL/GenBank/DDBJ databases">
        <title>Genome public.</title>
        <authorList>
            <person name="Liu C."/>
            <person name="Sun Q."/>
        </authorList>
    </citation>
    <scope>NUCLEOTIDE SEQUENCE [LARGE SCALE GENOMIC DNA]</scope>
    <source>
        <strain evidence="4 5">NSJ-46</strain>
    </source>
</reference>
<dbReference type="RefSeq" id="WP_249309029.1">
    <property type="nucleotide sequence ID" value="NZ_JACRSZ010000012.1"/>
</dbReference>
<dbReference type="Pfam" id="PF00455">
    <property type="entry name" value="DeoRC"/>
    <property type="match status" value="1"/>
</dbReference>
<dbReference type="PANTHER" id="PTHR30363">
    <property type="entry name" value="HTH-TYPE TRANSCRIPTIONAL REGULATOR SRLR-RELATED"/>
    <property type="match status" value="1"/>
</dbReference>
<keyword evidence="2" id="KW-0804">Transcription</keyword>
<protein>
    <submittedName>
        <fullName evidence="4">DeoR/GlpR transcriptional regulator</fullName>
    </submittedName>
</protein>
<dbReference type="EMBL" id="JACRSZ010000012">
    <property type="protein sequence ID" value="MBC8573733.1"/>
    <property type="molecule type" value="Genomic_DNA"/>
</dbReference>
<evidence type="ECO:0000313" key="5">
    <source>
        <dbReference type="Proteomes" id="UP000657421"/>
    </source>
</evidence>
<keyword evidence="5" id="KW-1185">Reference proteome</keyword>
<evidence type="ECO:0000256" key="1">
    <source>
        <dbReference type="ARBA" id="ARBA00023015"/>
    </source>
</evidence>
<gene>
    <name evidence="4" type="ORF">H8716_11665</name>
</gene>
<keyword evidence="1" id="KW-0805">Transcription regulation</keyword>
<evidence type="ECO:0000313" key="4">
    <source>
        <dbReference type="EMBL" id="MBC8573733.1"/>
    </source>
</evidence>
<dbReference type="SUPFAM" id="SSF46785">
    <property type="entry name" value="Winged helix' DNA-binding domain"/>
    <property type="match status" value="1"/>
</dbReference>
<dbReference type="InterPro" id="IPR014036">
    <property type="entry name" value="DeoR-like_C"/>
</dbReference>
<dbReference type="InterPro" id="IPR001034">
    <property type="entry name" value="DeoR_HTH"/>
</dbReference>
<dbReference type="SMART" id="SM00420">
    <property type="entry name" value="HTH_DEOR"/>
    <property type="match status" value="1"/>
</dbReference>